<dbReference type="Proteomes" id="UP001293254">
    <property type="component" value="Unassembled WGS sequence"/>
</dbReference>
<accession>A0AAE1YAN5</accession>
<comment type="caution">
    <text evidence="2">The sequence shown here is derived from an EMBL/GenBank/DDBJ whole genome shotgun (WGS) entry which is preliminary data.</text>
</comment>
<name>A0AAE1YAN5_9LAMI</name>
<dbReference type="InterPro" id="IPR026960">
    <property type="entry name" value="RVT-Znf"/>
</dbReference>
<dbReference type="Pfam" id="PF13966">
    <property type="entry name" value="zf-RVT"/>
    <property type="match status" value="1"/>
</dbReference>
<evidence type="ECO:0000259" key="1">
    <source>
        <dbReference type="Pfam" id="PF13966"/>
    </source>
</evidence>
<proteinExistence type="predicted"/>
<dbReference type="EMBL" id="JACGWO010000005">
    <property type="protein sequence ID" value="KAK4426615.1"/>
    <property type="molecule type" value="Genomic_DNA"/>
</dbReference>
<evidence type="ECO:0000313" key="2">
    <source>
        <dbReference type="EMBL" id="KAK4426615.1"/>
    </source>
</evidence>
<reference evidence="2" key="1">
    <citation type="submission" date="2020-06" db="EMBL/GenBank/DDBJ databases">
        <authorList>
            <person name="Li T."/>
            <person name="Hu X."/>
            <person name="Zhang T."/>
            <person name="Song X."/>
            <person name="Zhang H."/>
            <person name="Dai N."/>
            <person name="Sheng W."/>
            <person name="Hou X."/>
            <person name="Wei L."/>
        </authorList>
    </citation>
    <scope>NUCLEOTIDE SEQUENCE</scope>
    <source>
        <strain evidence="2">3651</strain>
        <tissue evidence="2">Leaf</tissue>
    </source>
</reference>
<evidence type="ECO:0000313" key="3">
    <source>
        <dbReference type="Proteomes" id="UP001293254"/>
    </source>
</evidence>
<sequence>MGCSLVRSAYNLAVELEGRATAVGQSGLGEVPRGGWNFLWKSKVPGKVKVFAWRLCKKALPTCSNLQRRHCQVHNECPRCSMEGRQSSILWLIVISLDKLGHSQTYHGIKLEIGVTPLNLGCGLCIRIWRLGNKDLLSWWLGSSGTAEIFC</sequence>
<protein>
    <recommendedName>
        <fullName evidence="1">Reverse transcriptase zinc-binding domain-containing protein</fullName>
    </recommendedName>
</protein>
<organism evidence="2 3">
    <name type="scientific">Sesamum alatum</name>
    <dbReference type="NCBI Taxonomy" id="300844"/>
    <lineage>
        <taxon>Eukaryota</taxon>
        <taxon>Viridiplantae</taxon>
        <taxon>Streptophyta</taxon>
        <taxon>Embryophyta</taxon>
        <taxon>Tracheophyta</taxon>
        <taxon>Spermatophyta</taxon>
        <taxon>Magnoliopsida</taxon>
        <taxon>eudicotyledons</taxon>
        <taxon>Gunneridae</taxon>
        <taxon>Pentapetalae</taxon>
        <taxon>asterids</taxon>
        <taxon>lamiids</taxon>
        <taxon>Lamiales</taxon>
        <taxon>Pedaliaceae</taxon>
        <taxon>Sesamum</taxon>
    </lineage>
</organism>
<reference evidence="2" key="2">
    <citation type="journal article" date="2024" name="Plant">
        <title>Genomic evolution and insights into agronomic trait innovations of Sesamum species.</title>
        <authorList>
            <person name="Miao H."/>
            <person name="Wang L."/>
            <person name="Qu L."/>
            <person name="Liu H."/>
            <person name="Sun Y."/>
            <person name="Le M."/>
            <person name="Wang Q."/>
            <person name="Wei S."/>
            <person name="Zheng Y."/>
            <person name="Lin W."/>
            <person name="Duan Y."/>
            <person name="Cao H."/>
            <person name="Xiong S."/>
            <person name="Wang X."/>
            <person name="Wei L."/>
            <person name="Li C."/>
            <person name="Ma Q."/>
            <person name="Ju M."/>
            <person name="Zhao R."/>
            <person name="Li G."/>
            <person name="Mu C."/>
            <person name="Tian Q."/>
            <person name="Mei H."/>
            <person name="Zhang T."/>
            <person name="Gao T."/>
            <person name="Zhang H."/>
        </authorList>
    </citation>
    <scope>NUCLEOTIDE SEQUENCE</scope>
    <source>
        <strain evidence="2">3651</strain>
    </source>
</reference>
<gene>
    <name evidence="2" type="ORF">Salat_1430200</name>
</gene>
<dbReference type="AlphaFoldDB" id="A0AAE1YAN5"/>
<feature type="domain" description="Reverse transcriptase zinc-binding" evidence="1">
    <location>
        <begin position="35"/>
        <end position="83"/>
    </location>
</feature>
<keyword evidence="3" id="KW-1185">Reference proteome</keyword>